<feature type="transmembrane region" description="Helical" evidence="5">
    <location>
        <begin position="39"/>
        <end position="59"/>
    </location>
</feature>
<accession>A0A499Q3I8</accession>
<comment type="subcellular location">
    <subcellularLocation>
        <location evidence="1">Membrane</location>
        <topology evidence="1">Multi-pass membrane protein</topology>
    </subcellularLocation>
</comment>
<dbReference type="Pfam" id="PF03741">
    <property type="entry name" value="TerC"/>
    <property type="match status" value="1"/>
</dbReference>
<evidence type="ECO:0000256" key="2">
    <source>
        <dbReference type="ARBA" id="ARBA00022692"/>
    </source>
</evidence>
<evidence type="ECO:0000256" key="1">
    <source>
        <dbReference type="ARBA" id="ARBA00004141"/>
    </source>
</evidence>
<keyword evidence="7" id="KW-1185">Reference proteome</keyword>
<sequence>MQLGFPIIDVVVLVGILALSIGIDFFGHKENKEIGIKSALLWSVFWIALALGYYAFIWVEHGKEFAALFLSGYVLEKSLSVDNLMVFMAIFASFGIKSTHLQHKILLWGIAGAIVFRGVFVAAGTALFNLHWSVQVLFGLIVAWSAVAIIKGGDEEDIDYSKHWAVRLVGKVLPVHNALDGEKFITIKNGIKYATPALLCVFVIELTDIVFSFDSVPAVIGVTQEPLLVYSAMLMAVLGLRALFFVLSVAVKYLVHLEKAVAVVLVFVGAKLMYHPFGETLHAKWSFLPHDISPNVSLMIVLGTLALGVIASFIFPEKEEAAV</sequence>
<reference evidence="6 7" key="1">
    <citation type="submission" date="2018-03" db="EMBL/GenBank/DDBJ databases">
        <title>Isolation of Bacteriophages against O121, O145 and O157 Shiga Toxin-Producing Escherichia coli (STEC) from Non-Fecal Composts and the Potential Use for Improvement of Produce Safety.</title>
        <authorList>
            <person name="Liao Y.-T."/>
            <person name="Quintela I.A."/>
            <person name="Bridges D.F."/>
            <person name="Liu F."/>
            <person name="Sun X."/>
            <person name="Wu V.C."/>
        </authorList>
    </citation>
    <scope>NUCLEOTIDE SEQUENCE [LARGE SCALE GENOMIC DNA]</scope>
</reference>
<feature type="transmembrane region" description="Helical" evidence="5">
    <location>
        <begin position="6"/>
        <end position="27"/>
    </location>
</feature>
<dbReference type="RefSeq" id="YP_009984845.1">
    <property type="nucleotide sequence ID" value="NC_052654.1"/>
</dbReference>
<keyword evidence="2 5" id="KW-0812">Transmembrane</keyword>
<protein>
    <submittedName>
        <fullName evidence="6">Integral membrane protein</fullName>
    </submittedName>
</protein>
<dbReference type="Proteomes" id="UP000297203">
    <property type="component" value="Genome"/>
</dbReference>
<dbReference type="GeneID" id="62612200"/>
<evidence type="ECO:0000256" key="4">
    <source>
        <dbReference type="ARBA" id="ARBA00023136"/>
    </source>
</evidence>
<feature type="transmembrane region" description="Helical" evidence="5">
    <location>
        <begin position="79"/>
        <end position="96"/>
    </location>
</feature>
<feature type="transmembrane region" description="Helical" evidence="5">
    <location>
        <begin position="233"/>
        <end position="255"/>
    </location>
</feature>
<feature type="transmembrane region" description="Helical" evidence="5">
    <location>
        <begin position="193"/>
        <end position="213"/>
    </location>
</feature>
<keyword evidence="3 5" id="KW-1133">Transmembrane helix</keyword>
<feature type="transmembrane region" description="Helical" evidence="5">
    <location>
        <begin position="260"/>
        <end position="277"/>
    </location>
</feature>
<evidence type="ECO:0000313" key="6">
    <source>
        <dbReference type="EMBL" id="AVZ45276.1"/>
    </source>
</evidence>
<name>A0A499Q3I8_9CAUD</name>
<dbReference type="GO" id="GO:0016020">
    <property type="term" value="C:membrane"/>
    <property type="evidence" value="ECO:0007669"/>
    <property type="project" value="UniProtKB-SubCell"/>
</dbReference>
<dbReference type="NCBIfam" id="TIGR03718">
    <property type="entry name" value="R_switched_Alx"/>
    <property type="match status" value="1"/>
</dbReference>
<evidence type="ECO:0000313" key="7">
    <source>
        <dbReference type="Proteomes" id="UP000297203"/>
    </source>
</evidence>
<dbReference type="PANTHER" id="PTHR30238:SF0">
    <property type="entry name" value="THYLAKOID MEMBRANE PROTEIN TERC, CHLOROPLASTIC"/>
    <property type="match status" value="1"/>
</dbReference>
<evidence type="ECO:0000256" key="5">
    <source>
        <dbReference type="SAM" id="Phobius"/>
    </source>
</evidence>
<dbReference type="InterPro" id="IPR005496">
    <property type="entry name" value="Integral_membrane_TerC"/>
</dbReference>
<dbReference type="PANTHER" id="PTHR30238">
    <property type="entry name" value="MEMBRANE BOUND PREDICTED REDOX MODULATOR"/>
    <property type="match status" value="1"/>
</dbReference>
<dbReference type="KEGG" id="vg:62612200"/>
<organism evidence="6 7">
    <name type="scientific">Escherichia phage vB_EcoM-Ro121c4YLVW</name>
    <dbReference type="NCBI Taxonomy" id="2144176"/>
    <lineage>
        <taxon>Viruses</taxon>
        <taxon>Duplodnaviria</taxon>
        <taxon>Heunggongvirae</taxon>
        <taxon>Uroviricota</taxon>
        <taxon>Caudoviricetes</taxon>
        <taxon>Stephanstirmvirinae</taxon>
        <taxon>Phapecoctavirus</taxon>
        <taxon>Phapecoctavirus Ro121c4YLVW</taxon>
    </lineage>
</organism>
<evidence type="ECO:0000256" key="3">
    <source>
        <dbReference type="ARBA" id="ARBA00022989"/>
    </source>
</evidence>
<dbReference type="InterPro" id="IPR022369">
    <property type="entry name" value="Integral_membrane_TerC_rswitch"/>
</dbReference>
<proteinExistence type="predicted"/>
<dbReference type="EMBL" id="MH051333">
    <property type="protein sequence ID" value="AVZ45276.1"/>
    <property type="molecule type" value="Genomic_DNA"/>
</dbReference>
<keyword evidence="4 5" id="KW-0472">Membrane</keyword>
<feature type="transmembrane region" description="Helical" evidence="5">
    <location>
        <begin position="132"/>
        <end position="150"/>
    </location>
</feature>
<feature type="transmembrane region" description="Helical" evidence="5">
    <location>
        <begin position="105"/>
        <end position="126"/>
    </location>
</feature>
<feature type="transmembrane region" description="Helical" evidence="5">
    <location>
        <begin position="297"/>
        <end position="315"/>
    </location>
</feature>